<dbReference type="AlphaFoldDB" id="A0A2Z7CEF7"/>
<keyword evidence="1" id="KW-0472">Membrane</keyword>
<dbReference type="Proteomes" id="UP000250235">
    <property type="component" value="Unassembled WGS sequence"/>
</dbReference>
<keyword evidence="1" id="KW-1133">Transmembrane helix</keyword>
<feature type="transmembrane region" description="Helical" evidence="1">
    <location>
        <begin position="21"/>
        <end position="40"/>
    </location>
</feature>
<organism evidence="2 3">
    <name type="scientific">Dorcoceras hygrometricum</name>
    <dbReference type="NCBI Taxonomy" id="472368"/>
    <lineage>
        <taxon>Eukaryota</taxon>
        <taxon>Viridiplantae</taxon>
        <taxon>Streptophyta</taxon>
        <taxon>Embryophyta</taxon>
        <taxon>Tracheophyta</taxon>
        <taxon>Spermatophyta</taxon>
        <taxon>Magnoliopsida</taxon>
        <taxon>eudicotyledons</taxon>
        <taxon>Gunneridae</taxon>
        <taxon>Pentapetalae</taxon>
        <taxon>asterids</taxon>
        <taxon>lamiids</taxon>
        <taxon>Lamiales</taxon>
        <taxon>Gesneriaceae</taxon>
        <taxon>Didymocarpoideae</taxon>
        <taxon>Trichosporeae</taxon>
        <taxon>Loxocarpinae</taxon>
        <taxon>Dorcoceras</taxon>
    </lineage>
</organism>
<protein>
    <submittedName>
        <fullName evidence="2">Uncharacterized protein</fullName>
    </submittedName>
</protein>
<sequence>MPGSMRKCHVLVTTRGISSKSSLHIYWFMYLLVIDVYLLVRELVVASAEEQVNDIRTATKEDQRQLKNLFIVIHFRSGGSISCLNTQHNTYRTLILQVSQEVQSLRTLIEVFENRGTKHGEVAAYGSSCDIGVKWQLMSLCIHVRYRGEVAAYGSSCDIGVKWQHIGILV</sequence>
<reference evidence="2 3" key="1">
    <citation type="journal article" date="2015" name="Proc. Natl. Acad. Sci. U.S.A.">
        <title>The resurrection genome of Boea hygrometrica: A blueprint for survival of dehydration.</title>
        <authorList>
            <person name="Xiao L."/>
            <person name="Yang G."/>
            <person name="Zhang L."/>
            <person name="Yang X."/>
            <person name="Zhao S."/>
            <person name="Ji Z."/>
            <person name="Zhou Q."/>
            <person name="Hu M."/>
            <person name="Wang Y."/>
            <person name="Chen M."/>
            <person name="Xu Y."/>
            <person name="Jin H."/>
            <person name="Xiao X."/>
            <person name="Hu G."/>
            <person name="Bao F."/>
            <person name="Hu Y."/>
            <person name="Wan P."/>
            <person name="Li L."/>
            <person name="Deng X."/>
            <person name="Kuang T."/>
            <person name="Xiang C."/>
            <person name="Zhu J.K."/>
            <person name="Oliver M.J."/>
            <person name="He Y."/>
        </authorList>
    </citation>
    <scope>NUCLEOTIDE SEQUENCE [LARGE SCALE GENOMIC DNA]</scope>
    <source>
        <strain evidence="3">cv. XS01</strain>
    </source>
</reference>
<evidence type="ECO:0000313" key="3">
    <source>
        <dbReference type="Proteomes" id="UP000250235"/>
    </source>
</evidence>
<evidence type="ECO:0000313" key="2">
    <source>
        <dbReference type="EMBL" id="KZV45065.1"/>
    </source>
</evidence>
<keyword evidence="3" id="KW-1185">Reference proteome</keyword>
<accession>A0A2Z7CEF7</accession>
<keyword evidence="1" id="KW-0812">Transmembrane</keyword>
<name>A0A2Z7CEF7_9LAMI</name>
<dbReference type="EMBL" id="KQ996432">
    <property type="protein sequence ID" value="KZV45065.1"/>
    <property type="molecule type" value="Genomic_DNA"/>
</dbReference>
<evidence type="ECO:0000256" key="1">
    <source>
        <dbReference type="SAM" id="Phobius"/>
    </source>
</evidence>
<gene>
    <name evidence="2" type="ORF">F511_12663</name>
</gene>
<proteinExistence type="predicted"/>